<evidence type="ECO:0000313" key="1">
    <source>
        <dbReference type="EMBL" id="KAI9912662.1"/>
    </source>
</evidence>
<dbReference type="EMBL" id="CM047583">
    <property type="protein sequence ID" value="KAI9912662.1"/>
    <property type="molecule type" value="Genomic_DNA"/>
</dbReference>
<reference evidence="1 2" key="1">
    <citation type="journal article" date="2022" name="bioRxiv">
        <title>The genome of the oomycete Peronosclerospora sorghi, a cosmopolitan pathogen of maize and sorghum, is inflated with dispersed pseudogenes.</title>
        <authorList>
            <person name="Fletcher K."/>
            <person name="Martin F."/>
            <person name="Isakeit T."/>
            <person name="Cavanaugh K."/>
            <person name="Magill C."/>
            <person name="Michelmore R."/>
        </authorList>
    </citation>
    <scope>NUCLEOTIDE SEQUENCE [LARGE SCALE GENOMIC DNA]</scope>
    <source>
        <strain evidence="1">P6</strain>
    </source>
</reference>
<comment type="caution">
    <text evidence="1">The sequence shown here is derived from an EMBL/GenBank/DDBJ whole genome shotgun (WGS) entry which is preliminary data.</text>
</comment>
<gene>
    <name evidence="1" type="ORF">PsorP6_005523</name>
</gene>
<name>A0ACC0W2A5_9STRA</name>
<dbReference type="Proteomes" id="UP001163321">
    <property type="component" value="Chromosome 4"/>
</dbReference>
<protein>
    <submittedName>
        <fullName evidence="1">Uncharacterized protein</fullName>
    </submittedName>
</protein>
<accession>A0ACC0W2A5</accession>
<evidence type="ECO:0000313" key="2">
    <source>
        <dbReference type="Proteomes" id="UP001163321"/>
    </source>
</evidence>
<proteinExistence type="predicted"/>
<sequence length="185" mass="20347">MYRRLSWRWNANTKPASLIPKDAQALQPIGWMRARSFTPGSGRGVNGDKRVDNHETESDSTMARIMGSDWGDRSRQPVSLPMRLYWILFALVMGNGLYTYVTGEDEWVLVEKLRNATLGGPDATESAGIEALEQKTSTARQIGSVPSSAEHVAAKPPVLTSTTGISFLPPGVSRQTSPRQSWSNN</sequence>
<organism evidence="1 2">
    <name type="scientific">Peronosclerospora sorghi</name>
    <dbReference type="NCBI Taxonomy" id="230839"/>
    <lineage>
        <taxon>Eukaryota</taxon>
        <taxon>Sar</taxon>
        <taxon>Stramenopiles</taxon>
        <taxon>Oomycota</taxon>
        <taxon>Peronosporomycetes</taxon>
        <taxon>Peronosporales</taxon>
        <taxon>Peronosporaceae</taxon>
        <taxon>Peronosclerospora</taxon>
    </lineage>
</organism>
<keyword evidence="2" id="KW-1185">Reference proteome</keyword>